<dbReference type="AlphaFoldDB" id="A0AAX4J4W5"/>
<dbReference type="RefSeq" id="XP_062787598.1">
    <property type="nucleotide sequence ID" value="XM_062931547.1"/>
</dbReference>
<feature type="region of interest" description="Disordered" evidence="1">
    <location>
        <begin position="168"/>
        <end position="218"/>
    </location>
</feature>
<dbReference type="EMBL" id="CP137315">
    <property type="protein sequence ID" value="WQF90377.1"/>
    <property type="molecule type" value="Genomic_DNA"/>
</dbReference>
<gene>
    <name evidence="2" type="ORF">CDEST_15391</name>
</gene>
<organism evidence="2 3">
    <name type="scientific">Colletotrichum destructivum</name>
    <dbReference type="NCBI Taxonomy" id="34406"/>
    <lineage>
        <taxon>Eukaryota</taxon>
        <taxon>Fungi</taxon>
        <taxon>Dikarya</taxon>
        <taxon>Ascomycota</taxon>
        <taxon>Pezizomycotina</taxon>
        <taxon>Sordariomycetes</taxon>
        <taxon>Hypocreomycetidae</taxon>
        <taxon>Glomerellales</taxon>
        <taxon>Glomerellaceae</taxon>
        <taxon>Colletotrichum</taxon>
        <taxon>Colletotrichum destructivum species complex</taxon>
    </lineage>
</organism>
<name>A0AAX4J4W5_9PEZI</name>
<dbReference type="KEGG" id="cdet:87951891"/>
<evidence type="ECO:0008006" key="4">
    <source>
        <dbReference type="Google" id="ProtNLM"/>
    </source>
</evidence>
<accession>A0AAX4J4W5</accession>
<evidence type="ECO:0000256" key="1">
    <source>
        <dbReference type="SAM" id="MobiDB-lite"/>
    </source>
</evidence>
<dbReference type="GeneID" id="87951891"/>
<evidence type="ECO:0000313" key="3">
    <source>
        <dbReference type="Proteomes" id="UP001322277"/>
    </source>
</evidence>
<protein>
    <recommendedName>
        <fullName evidence="4">Myb-like domain-containing protein</fullName>
    </recommendedName>
</protein>
<keyword evidence="3" id="KW-1185">Reference proteome</keyword>
<sequence length="265" mass="29787">MGRQEQIQTWQDMPRLDLHSDPVKATQTHFSTSQHLQHFPVFPLNLCDDYQSNPTDGYQLPPNTFDSTELSFQNGLSLLSSCEEPYRIEELPPDHPSSACTEFEDRDRFIIEARAEKLPWKSISKAYQDCFGVSNASTPQALAMRLSRLKKTHPELRAGGGNVSPVVKEAKKATAPQGRRSRQAGKMHTFTMIGEENKDERAEDEDTDPHDHSQEVSSTDAVLATEKLLSFLVHPDVEHIVSPDDCMALVRIKSRLRSQLGFGQG</sequence>
<proteinExistence type="predicted"/>
<evidence type="ECO:0000313" key="2">
    <source>
        <dbReference type="EMBL" id="WQF90377.1"/>
    </source>
</evidence>
<reference evidence="3" key="1">
    <citation type="journal article" date="2023" name="bioRxiv">
        <title>Complete genome of the Medicago anthracnose fungus, Colletotrichum destructivum, reveals a mini-chromosome-like region within a core chromosome.</title>
        <authorList>
            <person name="Lapalu N."/>
            <person name="Simon A."/>
            <person name="Lu A."/>
            <person name="Plaumann P.-L."/>
            <person name="Amselem J."/>
            <person name="Pigne S."/>
            <person name="Auger A."/>
            <person name="Koch C."/>
            <person name="Dallery J.-F."/>
            <person name="O'Connell R.J."/>
        </authorList>
    </citation>
    <scope>NUCLEOTIDE SEQUENCE [LARGE SCALE GENOMIC DNA]</scope>
    <source>
        <strain evidence="3">CBS 520.97</strain>
    </source>
</reference>
<dbReference type="Proteomes" id="UP001322277">
    <property type="component" value="Chromosome 11"/>
</dbReference>